<accession>A0A7R6PNE6</accession>
<keyword evidence="8 11" id="KW-1133">Transmembrane helix</keyword>
<dbReference type="PANTHER" id="PTHR33446:SF2">
    <property type="entry name" value="PROTEIN TONB"/>
    <property type="match status" value="1"/>
</dbReference>
<evidence type="ECO:0000256" key="9">
    <source>
        <dbReference type="ARBA" id="ARBA00023136"/>
    </source>
</evidence>
<feature type="region of interest" description="Disordered" evidence="10">
    <location>
        <begin position="68"/>
        <end position="98"/>
    </location>
</feature>
<dbReference type="NCBIfam" id="TIGR01352">
    <property type="entry name" value="tonB_Cterm"/>
    <property type="match status" value="1"/>
</dbReference>
<keyword evidence="6 11" id="KW-0812">Transmembrane</keyword>
<comment type="subcellular location">
    <subcellularLocation>
        <location evidence="1">Cell inner membrane</location>
        <topology evidence="1">Single-pass membrane protein</topology>
        <orientation evidence="1">Periplasmic side</orientation>
    </subcellularLocation>
</comment>
<evidence type="ECO:0000256" key="2">
    <source>
        <dbReference type="ARBA" id="ARBA00006555"/>
    </source>
</evidence>
<sequence>MRQRREITLFESLMIAILLTLILYFASDRIFFANFIKNINKIIQTASKNSKEIKFTFVDLPEETPVKENPNAKLYSDISRKASGGRGKKSNTPYSKGNTPEVIIKKGMVVKSRRMKSLPQPQQLLKKTIKEKGKNLKQKKNTEGQSTAEALQGQNEKQKMAKVMKKKPYLNTENLFSATKPEVYSNENGGLTIPGNFSIDTQGFDLGPYAKLIQQKVKSNWIIPPVVRDLFLKGVVKVEFDIKKNGEIENLQFVKKTGIDPLDMAAFLAIKYSNPFPPLPSFIKKDRIHVKWTFYYYVKMK</sequence>
<dbReference type="Pfam" id="PF13103">
    <property type="entry name" value="TonB_2"/>
    <property type="match status" value="1"/>
</dbReference>
<dbReference type="InterPro" id="IPR037682">
    <property type="entry name" value="TonB_C"/>
</dbReference>
<feature type="domain" description="TonB C-terminal" evidence="12">
    <location>
        <begin position="208"/>
        <end position="301"/>
    </location>
</feature>
<dbReference type="InterPro" id="IPR006260">
    <property type="entry name" value="TonB/TolA_C"/>
</dbReference>
<dbReference type="GO" id="GO:0031992">
    <property type="term" value="F:energy transducer activity"/>
    <property type="evidence" value="ECO:0007669"/>
    <property type="project" value="TreeGrafter"/>
</dbReference>
<dbReference type="PROSITE" id="PS52015">
    <property type="entry name" value="TONB_CTD"/>
    <property type="match status" value="1"/>
</dbReference>
<evidence type="ECO:0000313" key="13">
    <source>
        <dbReference type="EMBL" id="BBB33277.1"/>
    </source>
</evidence>
<dbReference type="GO" id="GO:0055085">
    <property type="term" value="P:transmembrane transport"/>
    <property type="evidence" value="ECO:0007669"/>
    <property type="project" value="InterPro"/>
</dbReference>
<evidence type="ECO:0000256" key="7">
    <source>
        <dbReference type="ARBA" id="ARBA00022927"/>
    </source>
</evidence>
<feature type="compositionally biased region" description="Polar residues" evidence="10">
    <location>
        <begin position="143"/>
        <end position="155"/>
    </location>
</feature>
<evidence type="ECO:0000259" key="12">
    <source>
        <dbReference type="PROSITE" id="PS52015"/>
    </source>
</evidence>
<dbReference type="GO" id="GO:0098797">
    <property type="term" value="C:plasma membrane protein complex"/>
    <property type="evidence" value="ECO:0007669"/>
    <property type="project" value="TreeGrafter"/>
</dbReference>
<evidence type="ECO:0000256" key="11">
    <source>
        <dbReference type="SAM" id="Phobius"/>
    </source>
</evidence>
<keyword evidence="7" id="KW-0653">Protein transport</keyword>
<evidence type="ECO:0000256" key="6">
    <source>
        <dbReference type="ARBA" id="ARBA00022692"/>
    </source>
</evidence>
<organism evidence="13 14">
    <name type="scientific">Thermotomaculum hydrothermale</name>
    <dbReference type="NCBI Taxonomy" id="981385"/>
    <lineage>
        <taxon>Bacteria</taxon>
        <taxon>Pseudomonadati</taxon>
        <taxon>Acidobacteriota</taxon>
        <taxon>Holophagae</taxon>
        <taxon>Thermotomaculales</taxon>
        <taxon>Thermotomaculaceae</taxon>
        <taxon>Thermotomaculum</taxon>
    </lineage>
</organism>
<dbReference type="InterPro" id="IPR051045">
    <property type="entry name" value="TonB-dependent_transducer"/>
</dbReference>
<evidence type="ECO:0000256" key="10">
    <source>
        <dbReference type="SAM" id="MobiDB-lite"/>
    </source>
</evidence>
<dbReference type="GO" id="GO:0015031">
    <property type="term" value="P:protein transport"/>
    <property type="evidence" value="ECO:0007669"/>
    <property type="project" value="UniProtKB-KW"/>
</dbReference>
<feature type="transmembrane region" description="Helical" evidence="11">
    <location>
        <begin position="7"/>
        <end position="26"/>
    </location>
</feature>
<gene>
    <name evidence="13" type="ORF">TTHT_1818</name>
</gene>
<dbReference type="AlphaFoldDB" id="A0A7R6PNE6"/>
<reference evidence="13 14" key="1">
    <citation type="journal article" date="2012" name="Extremophiles">
        <title>Thermotomaculum hydrothermale gen. nov., sp. nov., a novel heterotrophic thermophile within the phylum Acidobacteria from a deep-sea hydrothermal vent chimney in the Southern Okinawa Trough.</title>
        <authorList>
            <person name="Izumi H."/>
            <person name="Nunoura T."/>
            <person name="Miyazaki M."/>
            <person name="Mino S."/>
            <person name="Toki T."/>
            <person name="Takai K."/>
            <person name="Sako Y."/>
            <person name="Sawabe T."/>
            <person name="Nakagawa S."/>
        </authorList>
    </citation>
    <scope>NUCLEOTIDE SEQUENCE [LARGE SCALE GENOMIC DNA]</scope>
    <source>
        <strain evidence="13 14">AC55</strain>
    </source>
</reference>
<protein>
    <recommendedName>
        <fullName evidence="12">TonB C-terminal domain-containing protein</fullName>
    </recommendedName>
</protein>
<evidence type="ECO:0000256" key="3">
    <source>
        <dbReference type="ARBA" id="ARBA00022448"/>
    </source>
</evidence>
<dbReference type="KEGG" id="thyd:TTHT_1818"/>
<keyword evidence="3" id="KW-0813">Transport</keyword>
<dbReference type="Gene3D" id="3.30.1150.10">
    <property type="match status" value="1"/>
</dbReference>
<keyword evidence="4" id="KW-1003">Cell membrane</keyword>
<feature type="region of interest" description="Disordered" evidence="10">
    <location>
        <begin position="131"/>
        <end position="156"/>
    </location>
</feature>
<evidence type="ECO:0000256" key="4">
    <source>
        <dbReference type="ARBA" id="ARBA00022475"/>
    </source>
</evidence>
<proteinExistence type="inferred from homology"/>
<comment type="similarity">
    <text evidence="2">Belongs to the TonB family.</text>
</comment>
<dbReference type="RefSeq" id="WP_201327584.1">
    <property type="nucleotide sequence ID" value="NZ_AP017470.1"/>
</dbReference>
<evidence type="ECO:0000256" key="8">
    <source>
        <dbReference type="ARBA" id="ARBA00022989"/>
    </source>
</evidence>
<keyword evidence="5" id="KW-0997">Cell inner membrane</keyword>
<dbReference type="SUPFAM" id="SSF74653">
    <property type="entry name" value="TolA/TonB C-terminal domain"/>
    <property type="match status" value="1"/>
</dbReference>
<dbReference type="PANTHER" id="PTHR33446">
    <property type="entry name" value="PROTEIN TONB-RELATED"/>
    <property type="match status" value="1"/>
</dbReference>
<keyword evidence="14" id="KW-1185">Reference proteome</keyword>
<name>A0A7R6PNE6_9BACT</name>
<keyword evidence="9 11" id="KW-0472">Membrane</keyword>
<dbReference type="EMBL" id="AP017470">
    <property type="protein sequence ID" value="BBB33277.1"/>
    <property type="molecule type" value="Genomic_DNA"/>
</dbReference>
<dbReference type="Proteomes" id="UP000595564">
    <property type="component" value="Chromosome"/>
</dbReference>
<evidence type="ECO:0000313" key="14">
    <source>
        <dbReference type="Proteomes" id="UP000595564"/>
    </source>
</evidence>
<evidence type="ECO:0000256" key="1">
    <source>
        <dbReference type="ARBA" id="ARBA00004383"/>
    </source>
</evidence>
<evidence type="ECO:0000256" key="5">
    <source>
        <dbReference type="ARBA" id="ARBA00022519"/>
    </source>
</evidence>